<dbReference type="STRING" id="1341132.A0A3F3PP25"/>
<name>A0A3F3PP25_9EURO</name>
<dbReference type="Proteomes" id="UP000253729">
    <property type="component" value="Unassembled WGS sequence"/>
</dbReference>
<dbReference type="SUPFAM" id="SSF56112">
    <property type="entry name" value="Protein kinase-like (PK-like)"/>
    <property type="match status" value="1"/>
</dbReference>
<dbReference type="GeneID" id="38142778"/>
<sequence length="349" mass="39310">MATNLPNHRIVENRIYAEGAFLVIISRAVLFEITLRASDFFSTSLETQVNEWLSKAYASDKARDFGEAPDDAEVLEDFWDWLVLQCAQYIRHNAPVTQEPVSLQRFTFPQTHAIQLLPIDGLITAVPINCKRFSKSSLPTISASISGLPPSVPKLSAADVLIYHDPDSEFDHTCDIPRRVQVVERSLFFKSAINTGAFISEVSALSRVLELGMSINVSKIYAIVLSEDEKIIIGILIGWLPFGSRNLWSDGLIRMKEYHVKWERQILDTVKVLHSNDIVWGDVHPGNIVIDYTLDAWVVDFDGGNRSEFVDGKSAGTKQGDLEGIRNVFRKWLPQWYLELQRSMASDAA</sequence>
<keyword evidence="2" id="KW-1185">Reference proteome</keyword>
<dbReference type="Gene3D" id="1.10.510.10">
    <property type="entry name" value="Transferase(Phosphotransferase) domain 1"/>
    <property type="match status" value="1"/>
</dbReference>
<dbReference type="InterPro" id="IPR011009">
    <property type="entry name" value="Kinase-like_dom_sf"/>
</dbReference>
<dbReference type="AlphaFoldDB" id="A0A3F3PP25"/>
<organism evidence="1 2">
    <name type="scientific">Aspergillus welwitschiae</name>
    <dbReference type="NCBI Taxonomy" id="1341132"/>
    <lineage>
        <taxon>Eukaryota</taxon>
        <taxon>Fungi</taxon>
        <taxon>Dikarya</taxon>
        <taxon>Ascomycota</taxon>
        <taxon>Pezizomycotina</taxon>
        <taxon>Eurotiomycetes</taxon>
        <taxon>Eurotiomycetidae</taxon>
        <taxon>Eurotiales</taxon>
        <taxon>Aspergillaceae</taxon>
        <taxon>Aspergillus</taxon>
        <taxon>Aspergillus subgen. Circumdati</taxon>
    </lineage>
</organism>
<dbReference type="RefSeq" id="XP_026621625.1">
    <property type="nucleotide sequence ID" value="XM_026774422.1"/>
</dbReference>
<accession>A0A3F3PP25</accession>
<evidence type="ECO:0008006" key="3">
    <source>
        <dbReference type="Google" id="ProtNLM"/>
    </source>
</evidence>
<proteinExistence type="predicted"/>
<protein>
    <recommendedName>
        <fullName evidence="3">Protein kinase domain-containing protein</fullName>
    </recommendedName>
</protein>
<dbReference type="EMBL" id="KZ852075">
    <property type="protein sequence ID" value="RDH28603.1"/>
    <property type="molecule type" value="Genomic_DNA"/>
</dbReference>
<gene>
    <name evidence="1" type="ORF">BDQ94DRAFT_183457</name>
</gene>
<reference evidence="1 2" key="1">
    <citation type="submission" date="2018-07" db="EMBL/GenBank/DDBJ databases">
        <title>The genomes of Aspergillus section Nigri reveals drivers in fungal speciation.</title>
        <authorList>
            <consortium name="DOE Joint Genome Institute"/>
            <person name="Vesth T.C."/>
            <person name="Nybo J."/>
            <person name="Theobald S."/>
            <person name="Brandl J."/>
            <person name="Frisvad J.C."/>
            <person name="Nielsen K.F."/>
            <person name="Lyhne E.K."/>
            <person name="Kogle M.E."/>
            <person name="Kuo A."/>
            <person name="Riley R."/>
            <person name="Clum A."/>
            <person name="Nolan M."/>
            <person name="Lipzen A."/>
            <person name="Salamov A."/>
            <person name="Henrissat B."/>
            <person name="Wiebenga A."/>
            <person name="De vries R.P."/>
            <person name="Grigoriev I.V."/>
            <person name="Mortensen U.H."/>
            <person name="Andersen M.R."/>
            <person name="Baker S.E."/>
        </authorList>
    </citation>
    <scope>NUCLEOTIDE SEQUENCE [LARGE SCALE GENOMIC DNA]</scope>
    <source>
        <strain evidence="1 2">CBS 139.54b</strain>
    </source>
</reference>
<evidence type="ECO:0000313" key="1">
    <source>
        <dbReference type="EMBL" id="RDH28603.1"/>
    </source>
</evidence>
<evidence type="ECO:0000313" key="2">
    <source>
        <dbReference type="Proteomes" id="UP000253729"/>
    </source>
</evidence>